<dbReference type="PATRIC" id="fig|582.24.peg.664"/>
<evidence type="ECO:0000313" key="2">
    <source>
        <dbReference type="EMBL" id="KJF79005.1"/>
    </source>
</evidence>
<keyword evidence="1" id="KW-0812">Transmembrane</keyword>
<name>A0A0D8LAJ0_MORMO</name>
<comment type="caution">
    <text evidence="2">The sequence shown here is derived from an EMBL/GenBank/DDBJ whole genome shotgun (WGS) entry which is preliminary data.</text>
</comment>
<dbReference type="EMBL" id="JZSH01000011">
    <property type="protein sequence ID" value="KJF79005.1"/>
    <property type="molecule type" value="Genomic_DNA"/>
</dbReference>
<organism evidence="2 3">
    <name type="scientific">Morganella morganii</name>
    <name type="common">Proteus morganii</name>
    <dbReference type="NCBI Taxonomy" id="582"/>
    <lineage>
        <taxon>Bacteria</taxon>
        <taxon>Pseudomonadati</taxon>
        <taxon>Pseudomonadota</taxon>
        <taxon>Gammaproteobacteria</taxon>
        <taxon>Enterobacterales</taxon>
        <taxon>Morganellaceae</taxon>
        <taxon>Morganella</taxon>
    </lineage>
</organism>
<accession>A0A0D8LAJ0</accession>
<protein>
    <submittedName>
        <fullName evidence="2">Uncharacterized protein</fullName>
    </submittedName>
</protein>
<keyword evidence="1" id="KW-0472">Membrane</keyword>
<sequence>MNDELMISLTMTLIEAVGNISKEKSFIEVWSPPISVILASILTGALTFWGIYKQVSKTQQYSDRLFLAKKTRETI</sequence>
<evidence type="ECO:0000313" key="3">
    <source>
        <dbReference type="Proteomes" id="UP000032582"/>
    </source>
</evidence>
<gene>
    <name evidence="2" type="ORF">UA45_02230</name>
</gene>
<keyword evidence="1" id="KW-1133">Transmembrane helix</keyword>
<dbReference type="Proteomes" id="UP000032582">
    <property type="component" value="Unassembled WGS sequence"/>
</dbReference>
<reference evidence="2 3" key="1">
    <citation type="submission" date="2015-02" db="EMBL/GenBank/DDBJ databases">
        <title>Whole genome shotgun sequencing of cultured foodborne pathogen.</title>
        <authorList>
            <person name="Timme R."/>
            <person name="Allard M.W."/>
            <person name="Strain E."/>
            <person name="Evans P.S."/>
            <person name="Brown E."/>
        </authorList>
    </citation>
    <scope>NUCLEOTIDE SEQUENCE [LARGE SCALE GENOMIC DNA]</scope>
    <source>
        <strain evidence="2 3">GCSL-TSO-24</strain>
    </source>
</reference>
<dbReference type="AlphaFoldDB" id="A0A0D8LAJ0"/>
<feature type="transmembrane region" description="Helical" evidence="1">
    <location>
        <begin position="34"/>
        <end position="52"/>
    </location>
</feature>
<proteinExistence type="predicted"/>
<evidence type="ECO:0000256" key="1">
    <source>
        <dbReference type="SAM" id="Phobius"/>
    </source>
</evidence>